<keyword evidence="4" id="KW-1185">Reference proteome</keyword>
<accession>A0A238HJ06</accession>
<feature type="transmembrane region" description="Helical" evidence="1">
    <location>
        <begin position="20"/>
        <end position="38"/>
    </location>
</feature>
<dbReference type="Proteomes" id="UP000215450">
    <property type="component" value="Unassembled WGS sequence"/>
</dbReference>
<evidence type="ECO:0000313" key="3">
    <source>
        <dbReference type="EMBL" id="SNB85081.1"/>
    </source>
</evidence>
<organism evidence="2">
    <name type="scientific">Kingella negevensis</name>
    <dbReference type="NCBI Taxonomy" id="1522312"/>
    <lineage>
        <taxon>Bacteria</taxon>
        <taxon>Pseudomonadati</taxon>
        <taxon>Pseudomonadota</taxon>
        <taxon>Betaproteobacteria</taxon>
        <taxon>Neisseriales</taxon>
        <taxon>Neisseriaceae</taxon>
        <taxon>Kingella</taxon>
    </lineage>
</organism>
<dbReference type="AlphaFoldDB" id="A0A238HJ06"/>
<dbReference type="EMBL" id="FXUV01000091">
    <property type="protein sequence ID" value="SMQ13663.1"/>
    <property type="molecule type" value="Genomic_DNA"/>
</dbReference>
<keyword evidence="1" id="KW-0812">Transmembrane</keyword>
<reference evidence="3 4" key="2">
    <citation type="submission" date="2017-06" db="EMBL/GenBank/DDBJ databases">
        <authorList>
            <person name="Kim H.J."/>
            <person name="Triplett B.A."/>
        </authorList>
    </citation>
    <scope>NUCLEOTIDE SEQUENCE [LARGE SCALE GENOMIC DNA]</scope>
    <source>
        <strain evidence="3">Kingella_eburonensis</strain>
    </source>
</reference>
<gene>
    <name evidence="2" type="ORF">KEBURONENSIS_02139</name>
    <name evidence="3" type="ORF">KEBURONENSIS_02148</name>
</gene>
<evidence type="ECO:0000313" key="2">
    <source>
        <dbReference type="EMBL" id="SMQ13663.1"/>
    </source>
</evidence>
<dbReference type="EMBL" id="FXUV02000094">
    <property type="protein sequence ID" value="SNB85081.1"/>
    <property type="molecule type" value="Genomic_DNA"/>
</dbReference>
<feature type="transmembrane region" description="Helical" evidence="1">
    <location>
        <begin position="74"/>
        <end position="103"/>
    </location>
</feature>
<keyword evidence="1" id="KW-1133">Transmembrane helix</keyword>
<reference evidence="2" key="1">
    <citation type="submission" date="2017-05" db="EMBL/GenBank/DDBJ databases">
        <authorList>
            <person name="Song R."/>
            <person name="Chenine A.L."/>
            <person name="Ruprecht R.M."/>
        </authorList>
    </citation>
    <scope>NUCLEOTIDE SEQUENCE</scope>
    <source>
        <strain evidence="2">Kingella_eburonensis</strain>
    </source>
</reference>
<proteinExistence type="predicted"/>
<evidence type="ECO:0000313" key="4">
    <source>
        <dbReference type="Proteomes" id="UP000215450"/>
    </source>
</evidence>
<protein>
    <submittedName>
        <fullName evidence="2">Uncharacterized protein</fullName>
    </submittedName>
</protein>
<keyword evidence="1" id="KW-0472">Membrane</keyword>
<evidence type="ECO:0000256" key="1">
    <source>
        <dbReference type="SAM" id="Phobius"/>
    </source>
</evidence>
<name>A0A238HJ06_9NEIS</name>
<sequence length="138" mass="15500">MLLNRSLLRSSESPNSFCLVVKFVVVDLSVFIALPMLVKPDNAPPTTAETLMDKLKSEAMCYNFRIKNLFIDKVLIMIFIWGIMVLALLLFLPLFAVTVLAGIADVFRAAFGKDDADTNNGYCRDLQHEIAAERERNT</sequence>